<evidence type="ECO:0000313" key="7">
    <source>
        <dbReference type="EMBL" id="QDL35158.1"/>
    </source>
</evidence>
<dbReference type="GO" id="GO:0015074">
    <property type="term" value="P:DNA integration"/>
    <property type="evidence" value="ECO:0007669"/>
    <property type="project" value="UniProtKB-KW"/>
</dbReference>
<evidence type="ECO:0000256" key="2">
    <source>
        <dbReference type="ARBA" id="ARBA00023125"/>
    </source>
</evidence>
<dbReference type="RefSeq" id="WP_142816319.1">
    <property type="nucleotide sequence ID" value="NZ_CP033893.1"/>
</dbReference>
<dbReference type="InterPro" id="IPR013762">
    <property type="entry name" value="Integrase-like_cat_sf"/>
</dbReference>
<dbReference type="InterPro" id="IPR050090">
    <property type="entry name" value="Tyrosine_recombinase_XerCD"/>
</dbReference>
<keyword evidence="1" id="KW-0229">DNA integration</keyword>
<dbReference type="Proteomes" id="UP000317572">
    <property type="component" value="Chromosome"/>
</dbReference>
<dbReference type="PANTHER" id="PTHR30349">
    <property type="entry name" value="PHAGE INTEGRASE-RELATED"/>
    <property type="match status" value="1"/>
</dbReference>
<name>A0A515D410_SERLI</name>
<dbReference type="Pfam" id="PF00589">
    <property type="entry name" value="Phage_integrase"/>
    <property type="match status" value="1"/>
</dbReference>
<dbReference type="InterPro" id="IPR044068">
    <property type="entry name" value="CB"/>
</dbReference>
<dbReference type="SUPFAM" id="SSF56349">
    <property type="entry name" value="DNA breaking-rejoining enzymes"/>
    <property type="match status" value="1"/>
</dbReference>
<dbReference type="GO" id="GO:0006310">
    <property type="term" value="P:DNA recombination"/>
    <property type="evidence" value="ECO:0007669"/>
    <property type="project" value="UniProtKB-KW"/>
</dbReference>
<dbReference type="PROSITE" id="PS51900">
    <property type="entry name" value="CB"/>
    <property type="match status" value="1"/>
</dbReference>
<organism evidence="7 8">
    <name type="scientific">Serratia liquefaciens</name>
    <dbReference type="NCBI Taxonomy" id="614"/>
    <lineage>
        <taxon>Bacteria</taxon>
        <taxon>Pseudomonadati</taxon>
        <taxon>Pseudomonadota</taxon>
        <taxon>Gammaproteobacteria</taxon>
        <taxon>Enterobacterales</taxon>
        <taxon>Yersiniaceae</taxon>
        <taxon>Serratia</taxon>
    </lineage>
</organism>
<dbReference type="CDD" id="cd00796">
    <property type="entry name" value="INT_Rci_Hp1_C"/>
    <property type="match status" value="1"/>
</dbReference>
<feature type="domain" description="Core-binding (CB)" evidence="6">
    <location>
        <begin position="59"/>
        <end position="147"/>
    </location>
</feature>
<gene>
    <name evidence="7" type="ORF">EGO53_26785</name>
</gene>
<dbReference type="Gene3D" id="1.10.443.10">
    <property type="entry name" value="Intergrase catalytic core"/>
    <property type="match status" value="1"/>
</dbReference>
<dbReference type="InterPro" id="IPR002104">
    <property type="entry name" value="Integrase_catalytic"/>
</dbReference>
<reference evidence="7 8" key="1">
    <citation type="submission" date="2018-11" db="EMBL/GenBank/DDBJ databases">
        <title>The first complete genome of Serratia liquefaciens isolated from metalophyte plant revel distinctness adaptive mechanisms in an extreme habitat.</title>
        <authorList>
            <person name="Caneschi W.L."/>
            <person name="Sanchez A.B."/>
            <person name="Felestrino E.B."/>
            <person name="Assis R.A.B."/>
            <person name="Lemes C.G.C."/>
            <person name="Cordeiro I.F."/>
            <person name="Fonseca N.P."/>
            <person name="Villa M."/>
            <person name="Vieira I.T."/>
            <person name="Moraes L.A."/>
            <person name="Kamino L.H.Y."/>
            <person name="do Carmo F."/>
            <person name="Garcia C.M."/>
            <person name="Almeida N.F."/>
            <person name="Silva R.S."/>
            <person name="Ferro J.A."/>
            <person name="Ferro M.I.T."/>
            <person name="Varani A.M."/>
            <person name="Ferreira R.M."/>
            <person name="dos Santos V.L."/>
            <person name="Silva U.C."/>
            <person name="Setubal J.C."/>
            <person name="Moreira L.M."/>
        </authorList>
    </citation>
    <scope>NUCLEOTIDE SEQUENCE [LARGE SCALE GENOMIC DNA]</scope>
    <source>
        <strain evidence="7 8">FG3</strain>
    </source>
</reference>
<dbReference type="AlphaFoldDB" id="A0A515D410"/>
<evidence type="ECO:0000259" key="5">
    <source>
        <dbReference type="PROSITE" id="PS51898"/>
    </source>
</evidence>
<feature type="domain" description="Tyr recombinase" evidence="5">
    <location>
        <begin position="169"/>
        <end position="334"/>
    </location>
</feature>
<keyword evidence="3" id="KW-0233">DNA recombination</keyword>
<dbReference type="GO" id="GO:0003677">
    <property type="term" value="F:DNA binding"/>
    <property type="evidence" value="ECO:0007669"/>
    <property type="project" value="UniProtKB-UniRule"/>
</dbReference>
<proteinExistence type="predicted"/>
<evidence type="ECO:0000256" key="4">
    <source>
        <dbReference type="PROSITE-ProRule" id="PRU01248"/>
    </source>
</evidence>
<dbReference type="InterPro" id="IPR057084">
    <property type="entry name" value="Int_N"/>
</dbReference>
<protein>
    <submittedName>
        <fullName evidence="7">Site-specific integrase</fullName>
    </submittedName>
</protein>
<evidence type="ECO:0000256" key="3">
    <source>
        <dbReference type="ARBA" id="ARBA00023172"/>
    </source>
</evidence>
<dbReference type="PROSITE" id="PS51898">
    <property type="entry name" value="TYR_RECOMBINASE"/>
    <property type="match status" value="1"/>
</dbReference>
<dbReference type="PANTHER" id="PTHR30349:SF93">
    <property type="entry name" value="FELS-2 PROPHAGE PROTEIN"/>
    <property type="match status" value="1"/>
</dbReference>
<keyword evidence="2 4" id="KW-0238">DNA-binding</keyword>
<evidence type="ECO:0000256" key="1">
    <source>
        <dbReference type="ARBA" id="ARBA00022908"/>
    </source>
</evidence>
<dbReference type="Pfam" id="PF24624">
    <property type="entry name" value="Int_N"/>
    <property type="match status" value="1"/>
</dbReference>
<evidence type="ECO:0000259" key="6">
    <source>
        <dbReference type="PROSITE" id="PS51900"/>
    </source>
</evidence>
<accession>A0A515D410</accession>
<dbReference type="EMBL" id="CP033893">
    <property type="protein sequence ID" value="QDL35158.1"/>
    <property type="molecule type" value="Genomic_DNA"/>
</dbReference>
<sequence length="354" mass="40488">MTVKKLPSGKWLMQCFPFGRNGKRIRKQFATKGEALAYEKHIIDEHANKPWLEEKRDTRTLYDLIQTWHRAHGITLEDGDKRKGSMEFAYESMGRPLATEFTAKLFSSYREKRLSGEISRSNRVEKVAPRTVNLELAYFRAMFNELIRLDEWRAPHPLEKVRAYRTSESELAYLELDQAQQLLQSCSASQSDSLLLVVKICLATGARWSEAEKLTKPQILPRKITFIKTKGKKNRTVPISQELYDELIAFAPKGIGNKPLFNSCYSAFRTALKRTGIEPPDGQLTHILRHTFASHFMMAGGNILVLQRILGHTDIKVTMRYAHFAPDHLNDAVSLNPLALMENGSKMATQHKDI</sequence>
<dbReference type="InterPro" id="IPR011010">
    <property type="entry name" value="DNA_brk_join_enz"/>
</dbReference>
<evidence type="ECO:0000313" key="8">
    <source>
        <dbReference type="Proteomes" id="UP000317572"/>
    </source>
</evidence>